<dbReference type="Gene3D" id="3.30.420.10">
    <property type="entry name" value="Ribonuclease H-like superfamily/Ribonuclease H"/>
    <property type="match status" value="1"/>
</dbReference>
<dbReference type="PROSITE" id="PS50994">
    <property type="entry name" value="INTEGRASE"/>
    <property type="match status" value="1"/>
</dbReference>
<evidence type="ECO:0000259" key="8">
    <source>
        <dbReference type="PROSITE" id="PS50994"/>
    </source>
</evidence>
<keyword evidence="2" id="KW-0548">Nucleotidyltransferase</keyword>
<evidence type="ECO:0000256" key="4">
    <source>
        <dbReference type="ARBA" id="ARBA00022759"/>
    </source>
</evidence>
<protein>
    <recommendedName>
        <fullName evidence="8">Integrase catalytic domain-containing protein</fullName>
    </recommendedName>
</protein>
<reference evidence="9 10" key="2">
    <citation type="journal article" date="2017" name="Nature">
        <title>The Apostasia genome and the evolution of orchids.</title>
        <authorList>
            <person name="Zhang G.Q."/>
            <person name="Liu K.W."/>
            <person name="Li Z."/>
            <person name="Lohaus R."/>
            <person name="Hsiao Y.Y."/>
            <person name="Niu S.C."/>
            <person name="Wang J.Y."/>
            <person name="Lin Y.C."/>
            <person name="Xu Q."/>
            <person name="Chen L.J."/>
            <person name="Yoshida K."/>
            <person name="Fujiwara S."/>
            <person name="Wang Z.W."/>
            <person name="Zhang Y.Q."/>
            <person name="Mitsuda N."/>
            <person name="Wang M."/>
            <person name="Liu G.H."/>
            <person name="Pecoraro L."/>
            <person name="Huang H.X."/>
            <person name="Xiao X.J."/>
            <person name="Lin M."/>
            <person name="Wu X.Y."/>
            <person name="Wu W.L."/>
            <person name="Chen Y.Y."/>
            <person name="Chang S.B."/>
            <person name="Sakamoto S."/>
            <person name="Ohme-Takagi M."/>
            <person name="Yagi M."/>
            <person name="Zeng S.J."/>
            <person name="Shen C.Y."/>
            <person name="Yeh C.M."/>
            <person name="Luo Y.B."/>
            <person name="Tsai W.C."/>
            <person name="Van de Peer Y."/>
            <person name="Liu Z.J."/>
        </authorList>
    </citation>
    <scope>NUCLEOTIDE SEQUENCE [LARGE SCALE GENOMIC DNA]</scope>
    <source>
        <tissue evidence="9">The whole plant</tissue>
    </source>
</reference>
<evidence type="ECO:0000256" key="7">
    <source>
        <dbReference type="SAM" id="MobiDB-lite"/>
    </source>
</evidence>
<feature type="region of interest" description="Disordered" evidence="7">
    <location>
        <begin position="594"/>
        <end position="617"/>
    </location>
</feature>
<gene>
    <name evidence="9" type="ORF">MA16_Dca024105</name>
</gene>
<dbReference type="GO" id="GO:0003676">
    <property type="term" value="F:nucleic acid binding"/>
    <property type="evidence" value="ECO:0007669"/>
    <property type="project" value="InterPro"/>
</dbReference>
<dbReference type="InterPro" id="IPR041588">
    <property type="entry name" value="Integrase_H2C2"/>
</dbReference>
<dbReference type="GO" id="GO:0016787">
    <property type="term" value="F:hydrolase activity"/>
    <property type="evidence" value="ECO:0007669"/>
    <property type="project" value="UniProtKB-KW"/>
</dbReference>
<dbReference type="InterPro" id="IPR043502">
    <property type="entry name" value="DNA/RNA_pol_sf"/>
</dbReference>
<organism evidence="9 10">
    <name type="scientific">Dendrobium catenatum</name>
    <dbReference type="NCBI Taxonomy" id="906689"/>
    <lineage>
        <taxon>Eukaryota</taxon>
        <taxon>Viridiplantae</taxon>
        <taxon>Streptophyta</taxon>
        <taxon>Embryophyta</taxon>
        <taxon>Tracheophyta</taxon>
        <taxon>Spermatophyta</taxon>
        <taxon>Magnoliopsida</taxon>
        <taxon>Liliopsida</taxon>
        <taxon>Asparagales</taxon>
        <taxon>Orchidaceae</taxon>
        <taxon>Epidendroideae</taxon>
        <taxon>Malaxideae</taxon>
        <taxon>Dendrobiinae</taxon>
        <taxon>Dendrobium</taxon>
    </lineage>
</organism>
<evidence type="ECO:0000256" key="2">
    <source>
        <dbReference type="ARBA" id="ARBA00022695"/>
    </source>
</evidence>
<dbReference type="InterPro" id="IPR036397">
    <property type="entry name" value="RNaseH_sf"/>
</dbReference>
<keyword evidence="3" id="KW-0540">Nuclease</keyword>
<keyword evidence="10" id="KW-1185">Reference proteome</keyword>
<dbReference type="InterPro" id="IPR041373">
    <property type="entry name" value="RT_RNaseH"/>
</dbReference>
<dbReference type="SUPFAM" id="SSF53098">
    <property type="entry name" value="Ribonuclease H-like"/>
    <property type="match status" value="1"/>
</dbReference>
<evidence type="ECO:0000256" key="5">
    <source>
        <dbReference type="ARBA" id="ARBA00022801"/>
    </source>
</evidence>
<evidence type="ECO:0000256" key="3">
    <source>
        <dbReference type="ARBA" id="ARBA00022722"/>
    </source>
</evidence>
<evidence type="ECO:0000313" key="10">
    <source>
        <dbReference type="Proteomes" id="UP000233837"/>
    </source>
</evidence>
<dbReference type="Pfam" id="PF24626">
    <property type="entry name" value="SH3_Tf2-1"/>
    <property type="match status" value="1"/>
</dbReference>
<dbReference type="PANTHER" id="PTHR35046:SF26">
    <property type="entry name" value="RNA-DIRECTED DNA POLYMERASE"/>
    <property type="match status" value="1"/>
</dbReference>
<dbReference type="FunFam" id="3.30.420.10:FF:000032">
    <property type="entry name" value="Retrovirus-related Pol polyprotein from transposon 297-like Protein"/>
    <property type="match status" value="1"/>
</dbReference>
<feature type="domain" description="Integrase catalytic" evidence="8">
    <location>
        <begin position="305"/>
        <end position="468"/>
    </location>
</feature>
<keyword evidence="4" id="KW-0255">Endonuclease</keyword>
<dbReference type="Gene3D" id="1.10.340.70">
    <property type="match status" value="1"/>
</dbReference>
<evidence type="ECO:0000256" key="6">
    <source>
        <dbReference type="ARBA" id="ARBA00022918"/>
    </source>
</evidence>
<dbReference type="Pfam" id="PF17917">
    <property type="entry name" value="RT_RNaseH"/>
    <property type="match status" value="1"/>
</dbReference>
<dbReference type="EMBL" id="KZ503977">
    <property type="protein sequence ID" value="PKU60243.1"/>
    <property type="molecule type" value="Genomic_DNA"/>
</dbReference>
<accession>A0A2I0VA16</accession>
<dbReference type="Pfam" id="PF00665">
    <property type="entry name" value="rve"/>
    <property type="match status" value="1"/>
</dbReference>
<dbReference type="Gene3D" id="3.10.20.370">
    <property type="match status" value="1"/>
</dbReference>
<keyword evidence="5" id="KW-0378">Hydrolase</keyword>
<sequence>MSPTEHRVLQQIVDDLLQKQLIQHSLSPCAVPALQEQQRSFALIKEALSTAPVLALPDFDKPFSVETDASTTGIGAVLTQDNRPVEFFSEKLCSSRQRWSVYEQELYAVIRALKQWEHYLLHQDFVLCCDHKALQYINTQKSINRMHARWILFLQKFSFVLKHKSGAQNRVADALSRRSMLITQLKAEFVGLECLQELYAEDDDFARSWLKCTNKEPDEDYSIRHGFLFKGNLLCIPKSSWRQHLIQEIHGGGLFAHAGRDKTIFQMTSKFFWPHLRKDATKFVERCSVCQNYKGGGQNTGLYLPLPVPESIWEDLSLDFVLGLPRTKKGNDSIMVVVDKFSKMAHFIACKKTFDALNVAKLFFREIMRLHGVPRSLTSDRDVKFISHFWRELWKRLNTKLQLSSPYHPQTDGQTEVVNRTLGNLLRCIVQDNTKLWDEVLGQAEFAFNSMPNRSTGMCSFSIVYTKMPNSTVDVTVLPKCKSQAAATWIDQFSELIASVRQKLLESNAKYKEDADAHRRKKTFQPGELVMVRLKKERMPAGTYSKLGKRKFGPFPVLKCINENAYMVELPAEFNTPITFNVADLYPFFPPDDGHSTLEDQPSVPPVGEGANDAEHL</sequence>
<dbReference type="GO" id="GO:0003964">
    <property type="term" value="F:RNA-directed DNA polymerase activity"/>
    <property type="evidence" value="ECO:0007669"/>
    <property type="project" value="UniProtKB-KW"/>
</dbReference>
<keyword evidence="6" id="KW-0695">RNA-directed DNA polymerase</keyword>
<evidence type="ECO:0000313" key="9">
    <source>
        <dbReference type="EMBL" id="PKU60243.1"/>
    </source>
</evidence>
<dbReference type="GO" id="GO:0004519">
    <property type="term" value="F:endonuclease activity"/>
    <property type="evidence" value="ECO:0007669"/>
    <property type="project" value="UniProtKB-KW"/>
</dbReference>
<dbReference type="PANTHER" id="PTHR35046">
    <property type="entry name" value="ZINC KNUCKLE (CCHC-TYPE) FAMILY PROTEIN"/>
    <property type="match status" value="1"/>
</dbReference>
<dbReference type="GO" id="GO:0015074">
    <property type="term" value="P:DNA integration"/>
    <property type="evidence" value="ECO:0007669"/>
    <property type="project" value="InterPro"/>
</dbReference>
<reference evidence="9 10" key="1">
    <citation type="journal article" date="2016" name="Sci. Rep.">
        <title>The Dendrobium catenatum Lindl. genome sequence provides insights into polysaccharide synthase, floral development and adaptive evolution.</title>
        <authorList>
            <person name="Zhang G.Q."/>
            <person name="Xu Q."/>
            <person name="Bian C."/>
            <person name="Tsai W.C."/>
            <person name="Yeh C.M."/>
            <person name="Liu K.W."/>
            <person name="Yoshida K."/>
            <person name="Zhang L.S."/>
            <person name="Chang S.B."/>
            <person name="Chen F."/>
            <person name="Shi Y."/>
            <person name="Su Y.Y."/>
            <person name="Zhang Y.Q."/>
            <person name="Chen L.J."/>
            <person name="Yin Y."/>
            <person name="Lin M."/>
            <person name="Huang H."/>
            <person name="Deng H."/>
            <person name="Wang Z.W."/>
            <person name="Zhu S.L."/>
            <person name="Zhao X."/>
            <person name="Deng C."/>
            <person name="Niu S.C."/>
            <person name="Huang J."/>
            <person name="Wang M."/>
            <person name="Liu G.H."/>
            <person name="Yang H.J."/>
            <person name="Xiao X.J."/>
            <person name="Hsiao Y.Y."/>
            <person name="Wu W.L."/>
            <person name="Chen Y.Y."/>
            <person name="Mitsuda N."/>
            <person name="Ohme-Takagi M."/>
            <person name="Luo Y.B."/>
            <person name="Van de Peer Y."/>
            <person name="Liu Z.J."/>
        </authorList>
    </citation>
    <scope>NUCLEOTIDE SEQUENCE [LARGE SCALE GENOMIC DNA]</scope>
    <source>
        <tissue evidence="9">The whole plant</tissue>
    </source>
</reference>
<dbReference type="AlphaFoldDB" id="A0A2I0VA16"/>
<dbReference type="InterPro" id="IPR001584">
    <property type="entry name" value="Integrase_cat-core"/>
</dbReference>
<evidence type="ECO:0000256" key="1">
    <source>
        <dbReference type="ARBA" id="ARBA00022679"/>
    </source>
</evidence>
<keyword evidence="1" id="KW-0808">Transferase</keyword>
<dbReference type="Pfam" id="PF17921">
    <property type="entry name" value="Integrase_H2C2"/>
    <property type="match status" value="1"/>
</dbReference>
<dbReference type="CDD" id="cd09274">
    <property type="entry name" value="RNase_HI_RT_Ty3"/>
    <property type="match status" value="1"/>
</dbReference>
<proteinExistence type="predicted"/>
<dbReference type="InterPro" id="IPR056924">
    <property type="entry name" value="SH3_Tf2-1"/>
</dbReference>
<dbReference type="InterPro" id="IPR012337">
    <property type="entry name" value="RNaseH-like_sf"/>
</dbReference>
<dbReference type="SUPFAM" id="SSF56672">
    <property type="entry name" value="DNA/RNA polymerases"/>
    <property type="match status" value="1"/>
</dbReference>
<dbReference type="Proteomes" id="UP000233837">
    <property type="component" value="Unassembled WGS sequence"/>
</dbReference>
<name>A0A2I0VA16_9ASPA</name>